<keyword evidence="2" id="KW-0695">RNA-directed DNA polymerase</keyword>
<dbReference type="EMBL" id="BKCJ010549706">
    <property type="protein sequence ID" value="GFB08933.1"/>
    <property type="molecule type" value="Genomic_DNA"/>
</dbReference>
<feature type="region of interest" description="Disordered" evidence="1">
    <location>
        <begin position="1"/>
        <end position="52"/>
    </location>
</feature>
<organism evidence="2">
    <name type="scientific">Tanacetum cinerariifolium</name>
    <name type="common">Dalmatian daisy</name>
    <name type="synonym">Chrysanthemum cinerariifolium</name>
    <dbReference type="NCBI Taxonomy" id="118510"/>
    <lineage>
        <taxon>Eukaryota</taxon>
        <taxon>Viridiplantae</taxon>
        <taxon>Streptophyta</taxon>
        <taxon>Embryophyta</taxon>
        <taxon>Tracheophyta</taxon>
        <taxon>Spermatophyta</taxon>
        <taxon>Magnoliopsida</taxon>
        <taxon>eudicotyledons</taxon>
        <taxon>Gunneridae</taxon>
        <taxon>Pentapetalae</taxon>
        <taxon>asterids</taxon>
        <taxon>campanulids</taxon>
        <taxon>Asterales</taxon>
        <taxon>Asteraceae</taxon>
        <taxon>Asteroideae</taxon>
        <taxon>Anthemideae</taxon>
        <taxon>Anthemidinae</taxon>
        <taxon>Tanacetum</taxon>
    </lineage>
</organism>
<name>A0A699KSB9_TANCI</name>
<accession>A0A699KSB9</accession>
<sequence>MKERLGQFVDHQMTDLMNNRRPRNRHREDEELEENSFGDGSSSDEQSIVRPRRNQWEDNRRWESGMRVNILNFDGDTLNPWGFVNWLAMVEEVFEFKEVPENKKRLRKTLTHVLELSSCIYLDDQAWEILNFDSAGMRL</sequence>
<reference evidence="2" key="1">
    <citation type="journal article" date="2019" name="Sci. Rep.">
        <title>Draft genome of Tanacetum cinerariifolium, the natural source of mosquito coil.</title>
        <authorList>
            <person name="Yamashiro T."/>
            <person name="Shiraishi A."/>
            <person name="Satake H."/>
            <person name="Nakayama K."/>
        </authorList>
    </citation>
    <scope>NUCLEOTIDE SEQUENCE</scope>
</reference>
<dbReference type="GO" id="GO:0003964">
    <property type="term" value="F:RNA-directed DNA polymerase activity"/>
    <property type="evidence" value="ECO:0007669"/>
    <property type="project" value="UniProtKB-KW"/>
</dbReference>
<evidence type="ECO:0000256" key="1">
    <source>
        <dbReference type="SAM" id="MobiDB-lite"/>
    </source>
</evidence>
<protein>
    <submittedName>
        <fullName evidence="2">Putative reverse transcriptase domain-containing protein</fullName>
    </submittedName>
</protein>
<evidence type="ECO:0000313" key="2">
    <source>
        <dbReference type="EMBL" id="GFB08933.1"/>
    </source>
</evidence>
<gene>
    <name evidence="2" type="ORF">Tci_680904</name>
</gene>
<dbReference type="AlphaFoldDB" id="A0A699KSB9"/>
<comment type="caution">
    <text evidence="2">The sequence shown here is derived from an EMBL/GenBank/DDBJ whole genome shotgun (WGS) entry which is preliminary data.</text>
</comment>
<keyword evidence="2" id="KW-0808">Transferase</keyword>
<proteinExistence type="predicted"/>
<keyword evidence="2" id="KW-0548">Nucleotidyltransferase</keyword>